<dbReference type="EMBL" id="RFFG01000045">
    <property type="protein sequence ID" value="RMI41160.1"/>
    <property type="molecule type" value="Genomic_DNA"/>
</dbReference>
<gene>
    <name evidence="2" type="ORF">EBO15_23820</name>
</gene>
<dbReference type="AlphaFoldDB" id="A0A3M2LW93"/>
<proteinExistence type="predicted"/>
<evidence type="ECO:0000313" key="3">
    <source>
        <dbReference type="Proteomes" id="UP000282674"/>
    </source>
</evidence>
<evidence type="ECO:0000313" key="2">
    <source>
        <dbReference type="EMBL" id="RMI41160.1"/>
    </source>
</evidence>
<dbReference type="RefSeq" id="WP_122196658.1">
    <property type="nucleotide sequence ID" value="NZ_JBHSKC010000018.1"/>
</dbReference>
<name>A0A3M2LW93_9ACTN</name>
<dbReference type="OrthoDB" id="3478620at2"/>
<accession>A0A3M2LW93</accession>
<comment type="caution">
    <text evidence="2">The sequence shown here is derived from an EMBL/GenBank/DDBJ whole genome shotgun (WGS) entry which is preliminary data.</text>
</comment>
<dbReference type="Proteomes" id="UP000282674">
    <property type="component" value="Unassembled WGS sequence"/>
</dbReference>
<protein>
    <submittedName>
        <fullName evidence="2">Uncharacterized protein</fullName>
    </submittedName>
</protein>
<reference evidence="2 3" key="1">
    <citation type="submission" date="2018-10" db="EMBL/GenBank/DDBJ databases">
        <title>Isolation from soil.</title>
        <authorList>
            <person name="Hu J."/>
        </authorList>
    </citation>
    <scope>NUCLEOTIDE SEQUENCE [LARGE SCALE GENOMIC DNA]</scope>
    <source>
        <strain evidence="2 3">NEAU-Ht49</strain>
    </source>
</reference>
<keyword evidence="3" id="KW-1185">Reference proteome</keyword>
<sequence>MTEPNHGGTAHDHEFARGAAALLRRELARPSGPGSPPDVTVRTNTPAAAFGGWDAARTLAETAGRGHAEFSAAYRLLFTEVLAAAEALERTADTVQEAEDDTVDRVRHVGELLGGAPQETP</sequence>
<organism evidence="2 3">
    <name type="scientific">Actinomadura harenae</name>
    <dbReference type="NCBI Taxonomy" id="2483351"/>
    <lineage>
        <taxon>Bacteria</taxon>
        <taxon>Bacillati</taxon>
        <taxon>Actinomycetota</taxon>
        <taxon>Actinomycetes</taxon>
        <taxon>Streptosporangiales</taxon>
        <taxon>Thermomonosporaceae</taxon>
        <taxon>Actinomadura</taxon>
    </lineage>
</organism>
<feature type="region of interest" description="Disordered" evidence="1">
    <location>
        <begin position="24"/>
        <end position="44"/>
    </location>
</feature>
<evidence type="ECO:0000256" key="1">
    <source>
        <dbReference type="SAM" id="MobiDB-lite"/>
    </source>
</evidence>